<keyword evidence="3 8" id="KW-0436">Ligase</keyword>
<evidence type="ECO:0000313" key="11">
    <source>
        <dbReference type="Proteomes" id="UP000182114"/>
    </source>
</evidence>
<dbReference type="InterPro" id="IPR014729">
    <property type="entry name" value="Rossmann-like_a/b/a_fold"/>
</dbReference>
<evidence type="ECO:0000256" key="4">
    <source>
        <dbReference type="ARBA" id="ARBA00022694"/>
    </source>
</evidence>
<dbReference type="InterPro" id="IPR012094">
    <property type="entry name" value="tRNA_Ile_lys_synt"/>
</dbReference>
<dbReference type="PANTHER" id="PTHR43033:SF1">
    <property type="entry name" value="TRNA(ILE)-LYSIDINE SYNTHASE-RELATED"/>
    <property type="match status" value="1"/>
</dbReference>
<keyword evidence="4 8" id="KW-0819">tRNA processing</keyword>
<dbReference type="GO" id="GO:0032267">
    <property type="term" value="F:tRNA(Ile)-lysidine synthase activity"/>
    <property type="evidence" value="ECO:0007669"/>
    <property type="project" value="UniProtKB-EC"/>
</dbReference>
<dbReference type="RefSeq" id="WP_074538433.1">
    <property type="nucleotide sequence ID" value="NZ_FNBD01000006.1"/>
</dbReference>
<dbReference type="Gene3D" id="3.40.50.620">
    <property type="entry name" value="HUPs"/>
    <property type="match status" value="1"/>
</dbReference>
<feature type="domain" description="Lysidine-tRNA(Ile) synthetase C-terminal" evidence="9">
    <location>
        <begin position="359"/>
        <end position="431"/>
    </location>
</feature>
<comment type="domain">
    <text evidence="8">The N-terminal region contains the highly conserved SGGXDS motif, predicted to be a P-loop motif involved in ATP binding.</text>
</comment>
<dbReference type="eggNOG" id="COG0037">
    <property type="taxonomic scope" value="Bacteria"/>
</dbReference>
<evidence type="ECO:0000256" key="7">
    <source>
        <dbReference type="ARBA" id="ARBA00048539"/>
    </source>
</evidence>
<dbReference type="SUPFAM" id="SSF56037">
    <property type="entry name" value="PheT/TilS domain"/>
    <property type="match status" value="1"/>
</dbReference>
<reference evidence="11" key="1">
    <citation type="submission" date="2016-10" db="EMBL/GenBank/DDBJ databases">
        <authorList>
            <person name="Varghese N."/>
            <person name="Submissions S."/>
        </authorList>
    </citation>
    <scope>NUCLEOTIDE SEQUENCE [LARGE SCALE GENOMIC DNA]</scope>
    <source>
        <strain evidence="11">DSM 24729</strain>
    </source>
</reference>
<evidence type="ECO:0000256" key="1">
    <source>
        <dbReference type="ARBA" id="ARBA00004496"/>
    </source>
</evidence>
<keyword evidence="6 8" id="KW-0067">ATP-binding</keyword>
<keyword evidence="5 8" id="KW-0547">Nucleotide-binding</keyword>
<keyword evidence="2 8" id="KW-0963">Cytoplasm</keyword>
<dbReference type="SMART" id="SM00977">
    <property type="entry name" value="TilS_C"/>
    <property type="match status" value="1"/>
</dbReference>
<dbReference type="Pfam" id="PF01171">
    <property type="entry name" value="ATP_bind_3"/>
    <property type="match status" value="1"/>
</dbReference>
<comment type="similarity">
    <text evidence="8">Belongs to the tRNA(Ile)-lysidine synthase family.</text>
</comment>
<evidence type="ECO:0000256" key="6">
    <source>
        <dbReference type="ARBA" id="ARBA00022840"/>
    </source>
</evidence>
<dbReference type="InterPro" id="IPR012795">
    <property type="entry name" value="tRNA_Ile_lys_synt_N"/>
</dbReference>
<dbReference type="GO" id="GO:0005524">
    <property type="term" value="F:ATP binding"/>
    <property type="evidence" value="ECO:0007669"/>
    <property type="project" value="UniProtKB-UniRule"/>
</dbReference>
<gene>
    <name evidence="8" type="primary">tilS</name>
    <name evidence="10" type="ORF">SAMN04487992_10661</name>
</gene>
<name>A0A1G7HGC8_9FLAO</name>
<organism evidence="10 11">
    <name type="scientific">Cellulophaga baltica</name>
    <dbReference type="NCBI Taxonomy" id="76594"/>
    <lineage>
        <taxon>Bacteria</taxon>
        <taxon>Pseudomonadati</taxon>
        <taxon>Bacteroidota</taxon>
        <taxon>Flavobacteriia</taxon>
        <taxon>Flavobacteriales</taxon>
        <taxon>Flavobacteriaceae</taxon>
        <taxon>Cellulophaga</taxon>
    </lineage>
</organism>
<proteinExistence type="inferred from homology"/>
<dbReference type="HAMAP" id="MF_01161">
    <property type="entry name" value="tRNA_Ile_lys_synt"/>
    <property type="match status" value="1"/>
</dbReference>
<dbReference type="CDD" id="cd01992">
    <property type="entry name" value="TilS_N"/>
    <property type="match status" value="1"/>
</dbReference>
<evidence type="ECO:0000256" key="5">
    <source>
        <dbReference type="ARBA" id="ARBA00022741"/>
    </source>
</evidence>
<dbReference type="SUPFAM" id="SSF52402">
    <property type="entry name" value="Adenine nucleotide alpha hydrolases-like"/>
    <property type="match status" value="1"/>
</dbReference>
<dbReference type="Proteomes" id="UP000182114">
    <property type="component" value="Unassembled WGS sequence"/>
</dbReference>
<dbReference type="NCBIfam" id="TIGR02432">
    <property type="entry name" value="lysidine_TilS_N"/>
    <property type="match status" value="1"/>
</dbReference>
<evidence type="ECO:0000256" key="3">
    <source>
        <dbReference type="ARBA" id="ARBA00022598"/>
    </source>
</evidence>
<sequence length="434" mass="49712">MQEPFKSHIQDNFPELKNKHFLVACSGGIDSAVLVHLCKTIGLEFSLAHCNFKLRGAESDADEAFVVSLASELKIPVYHTSFDTKEYMKAHKVSLQIAARELRYDWFAELQAKHQIATLVTAHHADDNVETFLINLSRGTGIDGLTGIPERTATIARPLLRFSREQILDYAHRFDISWREDKSNQETKYVRNKIRHKIVPHLKELHPSFLNNFLQSQQYLAETANLLDHHIQELRTALFKEDGAGFMVSIAALKKQKALKSLVYHLFKPFGFTDASAILDLLSAMSGKELHSVSHRLLKDRDDLYLKAVQPSSKDIFEIEDPCNSVREPLSITIEEVSAITTTGTDTLYVDKDHLKFPLTVRKYKTGDYFYPFGMKGVKKLSKYFKDEKYSQFQKEQQWLLCSEDAIVWVIGKRADNRFKVSKKTHTILKFSLA</sequence>
<dbReference type="InterPro" id="IPR011063">
    <property type="entry name" value="TilS/TtcA_N"/>
</dbReference>
<dbReference type="AlphaFoldDB" id="A0A1G7HGC8"/>
<evidence type="ECO:0000256" key="2">
    <source>
        <dbReference type="ARBA" id="ARBA00022490"/>
    </source>
</evidence>
<comment type="function">
    <text evidence="8">Ligates lysine onto the cytidine present at position 34 of the AUA codon-specific tRNA(Ile) that contains the anticodon CAU, in an ATP-dependent manner. Cytidine is converted to lysidine, thus changing the amino acid specificity of the tRNA from methionine to isoleucine.</text>
</comment>
<feature type="binding site" evidence="8">
    <location>
        <begin position="26"/>
        <end position="31"/>
    </location>
    <ligand>
        <name>ATP</name>
        <dbReference type="ChEBI" id="CHEBI:30616"/>
    </ligand>
</feature>
<dbReference type="Pfam" id="PF11734">
    <property type="entry name" value="TilS_C"/>
    <property type="match status" value="1"/>
</dbReference>
<evidence type="ECO:0000313" key="10">
    <source>
        <dbReference type="EMBL" id="SDE99522.1"/>
    </source>
</evidence>
<keyword evidence="11" id="KW-1185">Reference proteome</keyword>
<dbReference type="EMBL" id="FNBD01000006">
    <property type="protein sequence ID" value="SDE99522.1"/>
    <property type="molecule type" value="Genomic_DNA"/>
</dbReference>
<accession>A0A1G7HGC8</accession>
<dbReference type="InterPro" id="IPR012796">
    <property type="entry name" value="Lysidine-tRNA-synth_C"/>
</dbReference>
<protein>
    <recommendedName>
        <fullName evidence="8">tRNA(Ile)-lysidine synthase</fullName>
        <ecNumber evidence="8">6.3.4.19</ecNumber>
    </recommendedName>
    <alternativeName>
        <fullName evidence="8">tRNA(Ile)-2-lysyl-cytidine synthase</fullName>
    </alternativeName>
    <alternativeName>
        <fullName evidence="8">tRNA(Ile)-lysidine synthetase</fullName>
    </alternativeName>
</protein>
<evidence type="ECO:0000256" key="8">
    <source>
        <dbReference type="HAMAP-Rule" id="MF_01161"/>
    </source>
</evidence>
<comment type="subcellular location">
    <subcellularLocation>
        <location evidence="1 8">Cytoplasm</location>
    </subcellularLocation>
</comment>
<dbReference type="PANTHER" id="PTHR43033">
    <property type="entry name" value="TRNA(ILE)-LYSIDINE SYNTHASE-RELATED"/>
    <property type="match status" value="1"/>
</dbReference>
<dbReference type="GO" id="GO:0005737">
    <property type="term" value="C:cytoplasm"/>
    <property type="evidence" value="ECO:0007669"/>
    <property type="project" value="UniProtKB-SubCell"/>
</dbReference>
<dbReference type="EC" id="6.3.4.19" evidence="8"/>
<comment type="catalytic activity">
    <reaction evidence="7 8">
        <text>cytidine(34) in tRNA(Ile2) + L-lysine + ATP = lysidine(34) in tRNA(Ile2) + AMP + diphosphate + H(+)</text>
        <dbReference type="Rhea" id="RHEA:43744"/>
        <dbReference type="Rhea" id="RHEA-COMP:10625"/>
        <dbReference type="Rhea" id="RHEA-COMP:10670"/>
        <dbReference type="ChEBI" id="CHEBI:15378"/>
        <dbReference type="ChEBI" id="CHEBI:30616"/>
        <dbReference type="ChEBI" id="CHEBI:32551"/>
        <dbReference type="ChEBI" id="CHEBI:33019"/>
        <dbReference type="ChEBI" id="CHEBI:82748"/>
        <dbReference type="ChEBI" id="CHEBI:83665"/>
        <dbReference type="ChEBI" id="CHEBI:456215"/>
        <dbReference type="EC" id="6.3.4.19"/>
    </reaction>
</comment>
<dbReference type="GO" id="GO:0006400">
    <property type="term" value="P:tRNA modification"/>
    <property type="evidence" value="ECO:0007669"/>
    <property type="project" value="UniProtKB-UniRule"/>
</dbReference>
<evidence type="ECO:0000259" key="9">
    <source>
        <dbReference type="SMART" id="SM00977"/>
    </source>
</evidence>